<evidence type="ECO:0000313" key="2">
    <source>
        <dbReference type="EMBL" id="KAL1642423.1"/>
    </source>
</evidence>
<accession>A0ABR3TQU8</accession>
<sequence>MQANIANITIYYRSFSHKQRTEVWETFFNKLEREREKPMRIHFQTRDYIEIAVALAETEGEKDTRGRIIIKPDHIRSTVDISKAFKGYMKQLYKKDEDSMAAARLNRIEIGTGEEDSEQPSFR</sequence>
<evidence type="ECO:0000259" key="1">
    <source>
        <dbReference type="Pfam" id="PF23232"/>
    </source>
</evidence>
<feature type="domain" description="AAA+ ATPase lid" evidence="1">
    <location>
        <begin position="48"/>
        <end position="96"/>
    </location>
</feature>
<keyword evidence="3" id="KW-1185">Reference proteome</keyword>
<dbReference type="InterPro" id="IPR056599">
    <property type="entry name" value="AAA_lid_fung"/>
</dbReference>
<dbReference type="Proteomes" id="UP001521184">
    <property type="component" value="Unassembled WGS sequence"/>
</dbReference>
<gene>
    <name evidence="2" type="ORF">SLS58_005497</name>
</gene>
<dbReference type="Pfam" id="PF23232">
    <property type="entry name" value="AAA_lid_13"/>
    <property type="match status" value="1"/>
</dbReference>
<evidence type="ECO:0000313" key="3">
    <source>
        <dbReference type="Proteomes" id="UP001521184"/>
    </source>
</evidence>
<name>A0ABR3TQU8_9PEZI</name>
<reference evidence="2 3" key="1">
    <citation type="journal article" date="2023" name="Plant Dis.">
        <title>First Report of Diplodia intermedia Causing Canker and Dieback Diseases on Apple Trees in Canada.</title>
        <authorList>
            <person name="Ellouze W."/>
            <person name="Ilyukhin E."/>
            <person name="Sulman M."/>
            <person name="Ali S."/>
        </authorList>
    </citation>
    <scope>NUCLEOTIDE SEQUENCE [LARGE SCALE GENOMIC DNA]</scope>
    <source>
        <strain evidence="2 3">M45-28</strain>
    </source>
</reference>
<dbReference type="EMBL" id="JAKEKT020000033">
    <property type="protein sequence ID" value="KAL1642423.1"/>
    <property type="molecule type" value="Genomic_DNA"/>
</dbReference>
<comment type="caution">
    <text evidence="2">The sequence shown here is derived from an EMBL/GenBank/DDBJ whole genome shotgun (WGS) entry which is preliminary data.</text>
</comment>
<protein>
    <recommendedName>
        <fullName evidence="1">AAA+ ATPase lid domain-containing protein</fullName>
    </recommendedName>
</protein>
<organism evidence="2 3">
    <name type="scientific">Diplodia intermedia</name>
    <dbReference type="NCBI Taxonomy" id="856260"/>
    <lineage>
        <taxon>Eukaryota</taxon>
        <taxon>Fungi</taxon>
        <taxon>Dikarya</taxon>
        <taxon>Ascomycota</taxon>
        <taxon>Pezizomycotina</taxon>
        <taxon>Dothideomycetes</taxon>
        <taxon>Dothideomycetes incertae sedis</taxon>
        <taxon>Botryosphaeriales</taxon>
        <taxon>Botryosphaeriaceae</taxon>
        <taxon>Diplodia</taxon>
    </lineage>
</organism>
<proteinExistence type="predicted"/>